<feature type="compositionally biased region" description="Pro residues" evidence="5">
    <location>
        <begin position="140"/>
        <end position="152"/>
    </location>
</feature>
<dbReference type="InterPro" id="IPR007348">
    <property type="entry name" value="CopC_dom"/>
</dbReference>
<protein>
    <recommendedName>
        <fullName evidence="7">CopC domain-containing protein</fullName>
    </recommendedName>
</protein>
<comment type="subcellular location">
    <subcellularLocation>
        <location evidence="1">Cell envelope</location>
    </subcellularLocation>
</comment>
<keyword evidence="2" id="KW-0479">Metal-binding</keyword>
<evidence type="ECO:0000256" key="1">
    <source>
        <dbReference type="ARBA" id="ARBA00004196"/>
    </source>
</evidence>
<dbReference type="EMBL" id="BAAAGS010000082">
    <property type="protein sequence ID" value="GAA0559699.1"/>
    <property type="molecule type" value="Genomic_DNA"/>
</dbReference>
<proteinExistence type="predicted"/>
<dbReference type="Gene3D" id="2.60.40.1220">
    <property type="match status" value="1"/>
</dbReference>
<evidence type="ECO:0000256" key="3">
    <source>
        <dbReference type="ARBA" id="ARBA00022729"/>
    </source>
</evidence>
<evidence type="ECO:0000313" key="9">
    <source>
        <dbReference type="Proteomes" id="UP001500729"/>
    </source>
</evidence>
<keyword evidence="4" id="KW-0186">Copper</keyword>
<feature type="region of interest" description="Disordered" evidence="5">
    <location>
        <begin position="137"/>
        <end position="157"/>
    </location>
</feature>
<feature type="transmembrane region" description="Helical" evidence="6">
    <location>
        <begin position="163"/>
        <end position="187"/>
    </location>
</feature>
<evidence type="ECO:0000256" key="5">
    <source>
        <dbReference type="SAM" id="MobiDB-lite"/>
    </source>
</evidence>
<evidence type="ECO:0000256" key="2">
    <source>
        <dbReference type="ARBA" id="ARBA00022723"/>
    </source>
</evidence>
<organism evidence="8 9">
    <name type="scientific">Saccharopolyspora erythraea</name>
    <name type="common">Streptomyces erythraeus</name>
    <dbReference type="NCBI Taxonomy" id="1836"/>
    <lineage>
        <taxon>Bacteria</taxon>
        <taxon>Bacillati</taxon>
        <taxon>Actinomycetota</taxon>
        <taxon>Actinomycetes</taxon>
        <taxon>Pseudonocardiales</taxon>
        <taxon>Pseudonocardiaceae</taxon>
        <taxon>Saccharopolyspora</taxon>
    </lineage>
</organism>
<evidence type="ECO:0000256" key="4">
    <source>
        <dbReference type="ARBA" id="ARBA00023008"/>
    </source>
</evidence>
<feature type="domain" description="CopC" evidence="7">
    <location>
        <begin position="42"/>
        <end position="134"/>
    </location>
</feature>
<reference evidence="8 9" key="1">
    <citation type="journal article" date="2019" name="Int. J. Syst. Evol. Microbiol.">
        <title>The Global Catalogue of Microorganisms (GCM) 10K type strain sequencing project: providing services to taxonomists for standard genome sequencing and annotation.</title>
        <authorList>
            <consortium name="The Broad Institute Genomics Platform"/>
            <consortium name="The Broad Institute Genome Sequencing Center for Infectious Disease"/>
            <person name="Wu L."/>
            <person name="Ma J."/>
        </authorList>
    </citation>
    <scope>NUCLEOTIDE SEQUENCE [LARGE SCALE GENOMIC DNA]</scope>
    <source>
        <strain evidence="8 9">JCM 10303</strain>
    </source>
</reference>
<evidence type="ECO:0000256" key="6">
    <source>
        <dbReference type="SAM" id="Phobius"/>
    </source>
</evidence>
<dbReference type="InterPro" id="IPR014755">
    <property type="entry name" value="Cu-Rt/internalin_Ig-like"/>
</dbReference>
<dbReference type="RefSeq" id="WP_346139357.1">
    <property type="nucleotide sequence ID" value="NZ_BAAAGS010000082.1"/>
</dbReference>
<dbReference type="InterPro" id="IPR014756">
    <property type="entry name" value="Ig_E-set"/>
</dbReference>
<gene>
    <name evidence="8" type="ORF">GCM10009533_66170</name>
</gene>
<keyword evidence="6" id="KW-1133">Transmembrane helix</keyword>
<dbReference type="Proteomes" id="UP001500729">
    <property type="component" value="Unassembled WGS sequence"/>
</dbReference>
<keyword evidence="6" id="KW-0812">Transmembrane</keyword>
<evidence type="ECO:0000259" key="7">
    <source>
        <dbReference type="Pfam" id="PF04234"/>
    </source>
</evidence>
<keyword evidence="6" id="KW-0472">Membrane</keyword>
<keyword evidence="3" id="KW-0732">Signal</keyword>
<dbReference type="Pfam" id="PF04234">
    <property type="entry name" value="CopC"/>
    <property type="match status" value="1"/>
</dbReference>
<dbReference type="InterPro" id="IPR032694">
    <property type="entry name" value="CopC/D"/>
</dbReference>
<accession>A0ABN1E5U0</accession>
<dbReference type="SUPFAM" id="SSF81296">
    <property type="entry name" value="E set domains"/>
    <property type="match status" value="1"/>
</dbReference>
<comment type="caution">
    <text evidence="8">The sequence shown here is derived from an EMBL/GenBank/DDBJ whole genome shotgun (WGS) entry which is preliminary data.</text>
</comment>
<evidence type="ECO:0000313" key="8">
    <source>
        <dbReference type="EMBL" id="GAA0559699.1"/>
    </source>
</evidence>
<name>A0ABN1E5U0_SACER</name>
<dbReference type="PANTHER" id="PTHR34820">
    <property type="entry name" value="INNER MEMBRANE PROTEIN YEBZ"/>
    <property type="match status" value="1"/>
</dbReference>
<sequence>MGLRTRREHGRKGLSALPRTALLCVLSALGLVVLLPLPAAAHTALLESSPADGATLRQPPAEAWLRLSDPIDPNLVTVTLTGADGRQLPLPAPTARDTTLTQPLPHLDNDRYALAYRIVSADGHPVTGAISFTVDAPLPSTTPTPAPAPAGTPQPAADEGSAVLWWAGGAAVAVVLVAVAAAAVRYLGRQR</sequence>
<dbReference type="PANTHER" id="PTHR34820:SF4">
    <property type="entry name" value="INNER MEMBRANE PROTEIN YEBZ"/>
    <property type="match status" value="1"/>
</dbReference>
<keyword evidence="9" id="KW-1185">Reference proteome</keyword>